<feature type="compositionally biased region" description="Low complexity" evidence="1">
    <location>
        <begin position="551"/>
        <end position="564"/>
    </location>
</feature>
<accession>A0A2K5PVB5</accession>
<reference evidence="2" key="1">
    <citation type="submission" date="2025-08" db="UniProtKB">
        <authorList>
            <consortium name="Ensembl"/>
        </authorList>
    </citation>
    <scope>IDENTIFICATION</scope>
</reference>
<organism evidence="2 3">
    <name type="scientific">Cebus imitator</name>
    <name type="common">Panamanian white-faced capuchin</name>
    <name type="synonym">Cebus capucinus imitator</name>
    <dbReference type="NCBI Taxonomy" id="2715852"/>
    <lineage>
        <taxon>Eukaryota</taxon>
        <taxon>Metazoa</taxon>
        <taxon>Chordata</taxon>
        <taxon>Craniata</taxon>
        <taxon>Vertebrata</taxon>
        <taxon>Euteleostomi</taxon>
        <taxon>Mammalia</taxon>
        <taxon>Eutheria</taxon>
        <taxon>Euarchontoglires</taxon>
        <taxon>Primates</taxon>
        <taxon>Haplorrhini</taxon>
        <taxon>Platyrrhini</taxon>
        <taxon>Cebidae</taxon>
        <taxon>Cebinae</taxon>
        <taxon>Cebus</taxon>
    </lineage>
</organism>
<dbReference type="Ensembl" id="ENSCCAT00000024966.1">
    <property type="protein sequence ID" value="ENSCCAP00000007590.1"/>
    <property type="gene ID" value="ENSCCAG00000021554.1"/>
</dbReference>
<feature type="compositionally biased region" description="Polar residues" evidence="1">
    <location>
        <begin position="198"/>
        <end position="210"/>
    </location>
</feature>
<feature type="compositionally biased region" description="Basic and acidic residues" evidence="1">
    <location>
        <begin position="160"/>
        <end position="180"/>
    </location>
</feature>
<proteinExistence type="predicted"/>
<dbReference type="STRING" id="9516.ENSCCAP00000007590"/>
<protein>
    <submittedName>
        <fullName evidence="2">CEP295 N-terminal like</fullName>
    </submittedName>
</protein>
<name>A0A2K5PVB5_CEBIM</name>
<evidence type="ECO:0000313" key="3">
    <source>
        <dbReference type="Proteomes" id="UP000233040"/>
    </source>
</evidence>
<dbReference type="GeneTree" id="ENSGT00940000153123"/>
<evidence type="ECO:0000256" key="1">
    <source>
        <dbReference type="SAM" id="MobiDB-lite"/>
    </source>
</evidence>
<feature type="compositionally biased region" description="Basic and acidic residues" evidence="1">
    <location>
        <begin position="257"/>
        <end position="267"/>
    </location>
</feature>
<dbReference type="OMA" id="WHSQMIR"/>
<sequence>MCSWSSSSVIWRHTHRGLCGPSGPGAPLEPSTLGSKHCPWEAVSARFADRNRIMDGAMWLSLCPDNRPLLWRQKHRLLPARGKGDLTLQRRADAKLWKSHQLQRLAEELRAEWRESRYLQVRDLDRLQSARLLGWGGGRATENKPGSEGPIQRRSPRPPRGKEKQKTALSDKRSCREELGRQQPRHTRPRKMPASPEKPQTTKATGQMHSHVTLPEKRKGRREPSTKSGDGRCATHPWGNREVDSERQNPLVVGAGEIRRVEEKEKGTAQAGRRRPGKGAVCFVPSLTSRSRGQSLEGRSAASSPRREAVSPAAQCTLQNKWQKELEFAFEELFRINRKLKKHLCLYLALKPRMDQSPGGQHGVSEMQECGGRIPREKKMADTEMMPAGERRSLAGEEEQQAVSRTHLKTLTGKVRNQKCHPMVKPTFRNGSQTLSPKAELCVNKVDSLLYSTEFGQETPKLGTLAEGPFQLHLQDQAHRVGLTASRQRQKAETEQGRQKQLESLERTEHPDRSLEIHKAELEKERRQQRGAGRAHLRSPSTTAQERESQSKLSTTSLSGTSLTDDQHSQMIRDRQQQILEQSKLHKQFLAEARKRLQEFQNIC</sequence>
<keyword evidence="3" id="KW-1185">Reference proteome</keyword>
<feature type="region of interest" description="Disordered" evidence="1">
    <location>
        <begin position="135"/>
        <end position="313"/>
    </location>
</feature>
<dbReference type="GO" id="GO:0046599">
    <property type="term" value="P:regulation of centriole replication"/>
    <property type="evidence" value="ECO:0007669"/>
    <property type="project" value="TreeGrafter"/>
</dbReference>
<dbReference type="GO" id="GO:0005829">
    <property type="term" value="C:cytosol"/>
    <property type="evidence" value="ECO:0007669"/>
    <property type="project" value="TreeGrafter"/>
</dbReference>
<gene>
    <name evidence="2" type="primary">CEP295NL</name>
</gene>
<dbReference type="GO" id="GO:0005813">
    <property type="term" value="C:centrosome"/>
    <property type="evidence" value="ECO:0007669"/>
    <property type="project" value="TreeGrafter"/>
</dbReference>
<reference evidence="2" key="2">
    <citation type="submission" date="2025-09" db="UniProtKB">
        <authorList>
            <consortium name="Ensembl"/>
        </authorList>
    </citation>
    <scope>IDENTIFICATION</scope>
</reference>
<evidence type="ECO:0000313" key="2">
    <source>
        <dbReference type="Ensembl" id="ENSCCAP00000007590.1"/>
    </source>
</evidence>
<feature type="compositionally biased region" description="Basic and acidic residues" evidence="1">
    <location>
        <begin position="214"/>
        <end position="225"/>
    </location>
</feature>
<dbReference type="GO" id="GO:0005814">
    <property type="term" value="C:centriole"/>
    <property type="evidence" value="ECO:0007669"/>
    <property type="project" value="TreeGrafter"/>
</dbReference>
<dbReference type="PANTHER" id="PTHR21553:SF33">
    <property type="entry name" value="CEP295 N-TERMINAL-LIKE PROTEIN"/>
    <property type="match status" value="1"/>
</dbReference>
<dbReference type="PANTHER" id="PTHR21553">
    <property type="entry name" value="ALMS1-RELATED"/>
    <property type="match status" value="1"/>
</dbReference>
<feature type="compositionally biased region" description="Basic and acidic residues" evidence="1">
    <location>
        <begin position="490"/>
        <end position="528"/>
    </location>
</feature>
<dbReference type="Proteomes" id="UP000233040">
    <property type="component" value="Unassembled WGS sequence"/>
</dbReference>
<feature type="region of interest" description="Disordered" evidence="1">
    <location>
        <begin position="483"/>
        <end position="570"/>
    </location>
</feature>
<dbReference type="AlphaFoldDB" id="A0A2K5PVB5"/>